<sequence>MPAPDNPVDTPDAPFTLPCDHSFAYSTLASSIDDSDFTLEDIGSTKNGAMYMEVSFSCPRCQTPVQVELLESVVMSPR</sequence>
<dbReference type="EMBL" id="JBHUDJ010000015">
    <property type="protein sequence ID" value="MFD1589493.1"/>
    <property type="molecule type" value="Genomic_DNA"/>
</dbReference>
<dbReference type="Gene3D" id="3.30.40.10">
    <property type="entry name" value="Zinc/RING finger domain, C3HC4 (zinc finger)"/>
    <property type="match status" value="1"/>
</dbReference>
<comment type="caution">
    <text evidence="1">The sequence shown here is derived from an EMBL/GenBank/DDBJ whole genome shotgun (WGS) entry which is preliminary data.</text>
</comment>
<dbReference type="SUPFAM" id="SSF57850">
    <property type="entry name" value="RING/U-box"/>
    <property type="match status" value="1"/>
</dbReference>
<dbReference type="AlphaFoldDB" id="A0ABD6CJ84"/>
<dbReference type="RefSeq" id="WP_379815102.1">
    <property type="nucleotide sequence ID" value="NZ_JBHUDJ010000015.1"/>
</dbReference>
<proteinExistence type="predicted"/>
<protein>
    <submittedName>
        <fullName evidence="1">Uncharacterized protein</fullName>
    </submittedName>
</protein>
<evidence type="ECO:0000313" key="1">
    <source>
        <dbReference type="EMBL" id="MFD1589493.1"/>
    </source>
</evidence>
<accession>A0ABD6CJ84</accession>
<dbReference type="InterPro" id="IPR013083">
    <property type="entry name" value="Znf_RING/FYVE/PHD"/>
</dbReference>
<dbReference type="Proteomes" id="UP001597119">
    <property type="component" value="Unassembled WGS sequence"/>
</dbReference>
<keyword evidence="2" id="KW-1185">Reference proteome</keyword>
<evidence type="ECO:0000313" key="2">
    <source>
        <dbReference type="Proteomes" id="UP001597119"/>
    </source>
</evidence>
<organism evidence="1 2">
    <name type="scientific">Halorientalis brevis</name>
    <dbReference type="NCBI Taxonomy" id="1126241"/>
    <lineage>
        <taxon>Archaea</taxon>
        <taxon>Methanobacteriati</taxon>
        <taxon>Methanobacteriota</taxon>
        <taxon>Stenosarchaea group</taxon>
        <taxon>Halobacteria</taxon>
        <taxon>Halobacteriales</taxon>
        <taxon>Haloarculaceae</taxon>
        <taxon>Halorientalis</taxon>
    </lineage>
</organism>
<gene>
    <name evidence="1" type="ORF">ACFR9U_21155</name>
</gene>
<reference evidence="1 2" key="1">
    <citation type="journal article" date="2019" name="Int. J. Syst. Evol. Microbiol.">
        <title>The Global Catalogue of Microorganisms (GCM) 10K type strain sequencing project: providing services to taxonomists for standard genome sequencing and annotation.</title>
        <authorList>
            <consortium name="The Broad Institute Genomics Platform"/>
            <consortium name="The Broad Institute Genome Sequencing Center for Infectious Disease"/>
            <person name="Wu L."/>
            <person name="Ma J."/>
        </authorList>
    </citation>
    <scope>NUCLEOTIDE SEQUENCE [LARGE SCALE GENOMIC DNA]</scope>
    <source>
        <strain evidence="1 2">CGMCC 1.12125</strain>
    </source>
</reference>
<name>A0ABD6CJ84_9EURY</name>